<dbReference type="PANTHER" id="PTHR42756:SF1">
    <property type="entry name" value="TRANSCRIPTIONAL REPRESSOR OF EMRAB OPERON"/>
    <property type="match status" value="1"/>
</dbReference>
<dbReference type="RefSeq" id="WP_315604164.1">
    <property type="nucleotide sequence ID" value="NZ_CP130318.1"/>
</dbReference>
<dbReference type="EMBL" id="CP130318">
    <property type="protein sequence ID" value="WNQ10390.1"/>
    <property type="molecule type" value="Genomic_DNA"/>
</dbReference>
<keyword evidence="2" id="KW-0238">DNA-binding</keyword>
<accession>A0AA96RCC8</accession>
<dbReference type="PANTHER" id="PTHR42756">
    <property type="entry name" value="TRANSCRIPTIONAL REGULATOR, MARR"/>
    <property type="match status" value="1"/>
</dbReference>
<evidence type="ECO:0000256" key="1">
    <source>
        <dbReference type="ARBA" id="ARBA00023015"/>
    </source>
</evidence>
<dbReference type="SUPFAM" id="SSF46785">
    <property type="entry name" value="Winged helix' DNA-binding domain"/>
    <property type="match status" value="1"/>
</dbReference>
<reference evidence="5 6" key="1">
    <citation type="submission" date="2022-02" db="EMBL/GenBank/DDBJ databases">
        <title>Paenibacillus sp. MBLB1776 Whole Genome Shotgun Sequencing.</title>
        <authorList>
            <person name="Hwang C.Y."/>
            <person name="Cho E.-S."/>
            <person name="Seo M.-J."/>
        </authorList>
    </citation>
    <scope>NUCLEOTIDE SEQUENCE [LARGE SCALE GENOMIC DNA]</scope>
    <source>
        <strain evidence="5 6">MBLB1776</strain>
    </source>
</reference>
<dbReference type="PROSITE" id="PS50995">
    <property type="entry name" value="HTH_MARR_2"/>
    <property type="match status" value="1"/>
</dbReference>
<evidence type="ECO:0000313" key="6">
    <source>
        <dbReference type="Proteomes" id="UP001305702"/>
    </source>
</evidence>
<dbReference type="InterPro" id="IPR036388">
    <property type="entry name" value="WH-like_DNA-bd_sf"/>
</dbReference>
<dbReference type="Gene3D" id="1.10.10.10">
    <property type="entry name" value="Winged helix-like DNA-binding domain superfamily/Winged helix DNA-binding domain"/>
    <property type="match status" value="1"/>
</dbReference>
<dbReference type="KEGG" id="paun:MJA45_22630"/>
<dbReference type="GO" id="GO:0003677">
    <property type="term" value="F:DNA binding"/>
    <property type="evidence" value="ECO:0007669"/>
    <property type="project" value="UniProtKB-KW"/>
</dbReference>
<gene>
    <name evidence="5" type="ORF">MJA45_22630</name>
</gene>
<keyword evidence="1" id="KW-0805">Transcription regulation</keyword>
<evidence type="ECO:0000256" key="3">
    <source>
        <dbReference type="ARBA" id="ARBA00023163"/>
    </source>
</evidence>
<name>A0AA96RCC8_9BACL</name>
<sequence>MKQLVDRYDKAVSLLMRTLWPEMTQFKEFGLTMPQFSLLRMIHKIGDAKITDLAETMEVKPSAITVMIDRLEAGGFVERRHGEKDRRVVRVSITKDGESILEKAQEKSKQVLAKYFAGLEPEELEQLVTINEKLAVIAENIKKASETREEMESCCTHE</sequence>
<dbReference type="SMART" id="SM00347">
    <property type="entry name" value="HTH_MARR"/>
    <property type="match status" value="1"/>
</dbReference>
<evidence type="ECO:0000313" key="5">
    <source>
        <dbReference type="EMBL" id="WNQ10390.1"/>
    </source>
</evidence>
<proteinExistence type="predicted"/>
<dbReference type="InterPro" id="IPR000835">
    <property type="entry name" value="HTH_MarR-typ"/>
</dbReference>
<evidence type="ECO:0000256" key="2">
    <source>
        <dbReference type="ARBA" id="ARBA00023125"/>
    </source>
</evidence>
<dbReference type="AlphaFoldDB" id="A0AA96RCC8"/>
<dbReference type="Pfam" id="PF01047">
    <property type="entry name" value="MarR"/>
    <property type="match status" value="1"/>
</dbReference>
<dbReference type="Proteomes" id="UP001305702">
    <property type="component" value="Chromosome"/>
</dbReference>
<organism evidence="5 6">
    <name type="scientific">Paenibacillus aurantius</name>
    <dbReference type="NCBI Taxonomy" id="2918900"/>
    <lineage>
        <taxon>Bacteria</taxon>
        <taxon>Bacillati</taxon>
        <taxon>Bacillota</taxon>
        <taxon>Bacilli</taxon>
        <taxon>Bacillales</taxon>
        <taxon>Paenibacillaceae</taxon>
        <taxon>Paenibacillus</taxon>
    </lineage>
</organism>
<protein>
    <submittedName>
        <fullName evidence="5">MarR family transcriptional regulator</fullName>
    </submittedName>
</protein>
<keyword evidence="3" id="KW-0804">Transcription</keyword>
<dbReference type="GO" id="GO:0003700">
    <property type="term" value="F:DNA-binding transcription factor activity"/>
    <property type="evidence" value="ECO:0007669"/>
    <property type="project" value="InterPro"/>
</dbReference>
<dbReference type="PRINTS" id="PR00598">
    <property type="entry name" value="HTHMARR"/>
</dbReference>
<evidence type="ECO:0000259" key="4">
    <source>
        <dbReference type="PROSITE" id="PS50995"/>
    </source>
</evidence>
<feature type="domain" description="HTH marR-type" evidence="4">
    <location>
        <begin position="1"/>
        <end position="136"/>
    </location>
</feature>
<keyword evidence="6" id="KW-1185">Reference proteome</keyword>
<dbReference type="InterPro" id="IPR036390">
    <property type="entry name" value="WH_DNA-bd_sf"/>
</dbReference>